<keyword evidence="3" id="KW-0808">Transferase</keyword>
<keyword evidence="3" id="KW-0548">Nucleotidyltransferase</keyword>
<reference evidence="3 4" key="1">
    <citation type="journal article" date="2019" name="Commun. Biol.">
        <title>The bagworm genome reveals a unique fibroin gene that provides high tensile strength.</title>
        <authorList>
            <person name="Kono N."/>
            <person name="Nakamura H."/>
            <person name="Ohtoshi R."/>
            <person name="Tomita M."/>
            <person name="Numata K."/>
            <person name="Arakawa K."/>
        </authorList>
    </citation>
    <scope>NUCLEOTIDE SEQUENCE [LARGE SCALE GENOMIC DNA]</scope>
</reference>
<protein>
    <submittedName>
        <fullName evidence="3">Probable RNA-directed DNA polymerase from transposon BS</fullName>
    </submittedName>
</protein>
<organism evidence="3 4">
    <name type="scientific">Eumeta variegata</name>
    <name type="common">Bagworm moth</name>
    <name type="synonym">Eumeta japonica</name>
    <dbReference type="NCBI Taxonomy" id="151549"/>
    <lineage>
        <taxon>Eukaryota</taxon>
        <taxon>Metazoa</taxon>
        <taxon>Ecdysozoa</taxon>
        <taxon>Arthropoda</taxon>
        <taxon>Hexapoda</taxon>
        <taxon>Insecta</taxon>
        <taxon>Pterygota</taxon>
        <taxon>Neoptera</taxon>
        <taxon>Endopterygota</taxon>
        <taxon>Lepidoptera</taxon>
        <taxon>Glossata</taxon>
        <taxon>Ditrysia</taxon>
        <taxon>Tineoidea</taxon>
        <taxon>Psychidae</taxon>
        <taxon>Oiketicinae</taxon>
        <taxon>Eumeta</taxon>
    </lineage>
</organism>
<feature type="compositionally biased region" description="Pro residues" evidence="1">
    <location>
        <begin position="57"/>
        <end position="67"/>
    </location>
</feature>
<dbReference type="InterPro" id="IPR000477">
    <property type="entry name" value="RT_dom"/>
</dbReference>
<evidence type="ECO:0000313" key="4">
    <source>
        <dbReference type="Proteomes" id="UP000299102"/>
    </source>
</evidence>
<evidence type="ECO:0000313" key="3">
    <source>
        <dbReference type="EMBL" id="GBP22182.1"/>
    </source>
</evidence>
<evidence type="ECO:0000259" key="2">
    <source>
        <dbReference type="PROSITE" id="PS50878"/>
    </source>
</evidence>
<feature type="compositionally biased region" description="Basic and acidic residues" evidence="1">
    <location>
        <begin position="313"/>
        <end position="328"/>
    </location>
</feature>
<dbReference type="Pfam" id="PF07530">
    <property type="entry name" value="PRE_C2HC"/>
    <property type="match status" value="1"/>
</dbReference>
<dbReference type="OrthoDB" id="445826at2759"/>
<sequence>METDNTPAVPSVTMNAGASSSSPPDNINSSPTRRSVTASGQSTANDNAVKNLGSKPTAPPKGKVPPPFYLRKGSNFIKVSADCTRLRINYTKAVRVADDNIKITVPDVETFRKLNKYLIENNIQFHTYALDEERKLKVVIRGIPNDIETDDIKSDLYNQGYPVYAVHRIYRRDGSSTGLVLVVLTKSDEARAISRDLTKVCGLSGIRVENPHKKGAPGQCHRCQRYGHASATAAAQRAASVHIGLKSVHSQRNELKSLLRELWASKAKLPPTQNNVNFPSLGAKKPLKATDDGFVPAPVPSTNPWGRNQPPRAEPEPPRAINPRDPRRPPTVRSVPIPDSAAAFAADIQTVMSVLRVIKSSEISEFARDIRCCRNNEEKLFVLVKHHHLRFIDSTQTTVLFSLARDRPPVGVLSHDKITDWKRVSTALEEVDTPALNNIPDVIETTDEIDSSIGALTNHIRTVVKKCSREVPESIDRRKLPADALELLRAKNAALRLAYAYPSRENRSRARALQRRARARMFEVKNEEWSNLMEDISPSHQAFWKVTKALKSEGYLPTPPLKKPDSSLAVDDKEKAECIADSIELQCSHTLPPHDIQHITRIEEEVRHKTSLDPSDDLAPVSRDEVQKLVKDLKAKKAPGLDGISNKAIKCFPTTLLSLLVVIFNACLKNSYFPPVWKEAEVIGIPKPGKPRDLPASYRPISLLSGLGKMYEKILKTRLSDYLFGKGLIINEQFGFRPNHSCPQQALRLVEYITEGFKTKKRTVAVFFDVAKAFDRVWHAGLIHKLYLLKVPDRLILIIHNYLTDRHFVFKHENTHSSRRMIRAGVPQGSALSPLLYSVYTNDIPRSSSGVQLALFTDDTALYLRGQTERSIYPLLQMAIEELARWFQTWRIEVNAEKSAAISFIHRKGRSPEVVARGTPPLRINNTPIPWQHTYKYLGITLDRNLHFRDHIKRVRKTAIFYQSRLRGMLGRNSKLSLRNKRTLYLMCIRTVLTYASPVFAHAAPNRLKKLLVLQNKFCRAATNAHWCVKNSVLHRDSDLPSIRKYMKDASERFFSIAESHPNPLLAAAASYEAPPPYHFIRRPRNIITDPPDDFTVEVERLRDLNKQNDD</sequence>
<dbReference type="Pfam" id="PF00078">
    <property type="entry name" value="RVT_1"/>
    <property type="match status" value="1"/>
</dbReference>
<dbReference type="PROSITE" id="PS50878">
    <property type="entry name" value="RT_POL"/>
    <property type="match status" value="1"/>
</dbReference>
<dbReference type="CDD" id="cd01650">
    <property type="entry name" value="RT_nLTR_like"/>
    <property type="match status" value="1"/>
</dbReference>
<feature type="domain" description="Reverse transcriptase" evidence="2">
    <location>
        <begin position="666"/>
        <end position="942"/>
    </location>
</feature>
<dbReference type="AlphaFoldDB" id="A0A4C1U730"/>
<comment type="caution">
    <text evidence="3">The sequence shown here is derived from an EMBL/GenBank/DDBJ whole genome shotgun (WGS) entry which is preliminary data.</text>
</comment>
<keyword evidence="4" id="KW-1185">Reference proteome</keyword>
<feature type="compositionally biased region" description="Polar residues" evidence="1">
    <location>
        <begin position="1"/>
        <end position="18"/>
    </location>
</feature>
<dbReference type="GO" id="GO:0003964">
    <property type="term" value="F:RNA-directed DNA polymerase activity"/>
    <property type="evidence" value="ECO:0007669"/>
    <property type="project" value="UniProtKB-KW"/>
</dbReference>
<dbReference type="PROSITE" id="PS50096">
    <property type="entry name" value="IQ"/>
    <property type="match status" value="1"/>
</dbReference>
<dbReference type="SUPFAM" id="SSF56672">
    <property type="entry name" value="DNA/RNA polymerases"/>
    <property type="match status" value="1"/>
</dbReference>
<feature type="compositionally biased region" description="Polar residues" evidence="1">
    <location>
        <begin position="32"/>
        <end position="48"/>
    </location>
</feature>
<dbReference type="EMBL" id="BGZK01000137">
    <property type="protein sequence ID" value="GBP22182.1"/>
    <property type="molecule type" value="Genomic_DNA"/>
</dbReference>
<feature type="region of interest" description="Disordered" evidence="1">
    <location>
        <begin position="1"/>
        <end position="67"/>
    </location>
</feature>
<dbReference type="SMART" id="SM00596">
    <property type="entry name" value="PRE_C2HC"/>
    <property type="match status" value="1"/>
</dbReference>
<proteinExistence type="predicted"/>
<dbReference type="Proteomes" id="UP000299102">
    <property type="component" value="Unassembled WGS sequence"/>
</dbReference>
<accession>A0A4C1U730</accession>
<dbReference type="PANTHER" id="PTHR19446">
    <property type="entry name" value="REVERSE TRANSCRIPTASES"/>
    <property type="match status" value="1"/>
</dbReference>
<dbReference type="InterPro" id="IPR043502">
    <property type="entry name" value="DNA/RNA_pol_sf"/>
</dbReference>
<gene>
    <name evidence="3" type="primary">RTase</name>
    <name evidence="3" type="ORF">EVAR_10692_1</name>
</gene>
<feature type="region of interest" description="Disordered" evidence="1">
    <location>
        <begin position="273"/>
        <end position="335"/>
    </location>
</feature>
<evidence type="ECO:0000256" key="1">
    <source>
        <dbReference type="SAM" id="MobiDB-lite"/>
    </source>
</evidence>
<dbReference type="InterPro" id="IPR006579">
    <property type="entry name" value="Pre_C2HC_dom"/>
</dbReference>
<name>A0A4C1U730_EUMVA</name>
<feature type="compositionally biased region" description="Low complexity" evidence="1">
    <location>
        <begin position="19"/>
        <end position="31"/>
    </location>
</feature>
<keyword evidence="3" id="KW-0695">RNA-directed DNA polymerase</keyword>